<accession>A0AAW9HK38</accession>
<evidence type="ECO:0000256" key="3">
    <source>
        <dbReference type="ARBA" id="ARBA00023163"/>
    </source>
</evidence>
<proteinExistence type="predicted"/>
<dbReference type="Proteomes" id="UP001288320">
    <property type="component" value="Unassembled WGS sequence"/>
</dbReference>
<evidence type="ECO:0000256" key="1">
    <source>
        <dbReference type="ARBA" id="ARBA00023015"/>
    </source>
</evidence>
<dbReference type="GeneID" id="92814194"/>
<protein>
    <submittedName>
        <fullName evidence="6">IclR family transcriptional regulator</fullName>
    </submittedName>
</protein>
<dbReference type="GO" id="GO:0045892">
    <property type="term" value="P:negative regulation of DNA-templated transcription"/>
    <property type="evidence" value="ECO:0007669"/>
    <property type="project" value="TreeGrafter"/>
</dbReference>
<keyword evidence="2" id="KW-0238">DNA-binding</keyword>
<evidence type="ECO:0000259" key="5">
    <source>
        <dbReference type="PROSITE" id="PS51078"/>
    </source>
</evidence>
<evidence type="ECO:0000313" key="6">
    <source>
        <dbReference type="EMBL" id="MDY5139989.1"/>
    </source>
</evidence>
<evidence type="ECO:0000313" key="8">
    <source>
        <dbReference type="Proteomes" id="UP001284901"/>
    </source>
</evidence>
<feature type="domain" description="IclR-ED" evidence="5">
    <location>
        <begin position="76"/>
        <end position="266"/>
    </location>
</feature>
<reference evidence="6 8" key="1">
    <citation type="submission" date="2023-10" db="EMBL/GenBank/DDBJ databases">
        <title>Whole Genome based description of the genera Actinobaculum and Actinotignum reveals a complex phylogenetic relationship within the species included in the genus Actinotignum.</title>
        <authorList>
            <person name="Jensen C.S."/>
            <person name="Dargis R."/>
            <person name="Kemp M."/>
            <person name="Christensen J.J."/>
        </authorList>
    </citation>
    <scope>NUCLEOTIDE SEQUENCE</scope>
    <source>
        <strain evidence="7 8">SLA_B089</strain>
        <strain evidence="6">SLA_B245</strain>
    </source>
</reference>
<dbReference type="InterPro" id="IPR050707">
    <property type="entry name" value="HTH_MetabolicPath_Reg"/>
</dbReference>
<dbReference type="GO" id="GO:0003700">
    <property type="term" value="F:DNA-binding transcription factor activity"/>
    <property type="evidence" value="ECO:0007669"/>
    <property type="project" value="TreeGrafter"/>
</dbReference>
<gene>
    <name evidence="6" type="ORF">R6G74_01480</name>
    <name evidence="7" type="ORF">R6P33_07265</name>
</gene>
<name>A0AAW9HK38_9ACTO</name>
<dbReference type="PROSITE" id="PS51077">
    <property type="entry name" value="HTH_ICLR"/>
    <property type="match status" value="1"/>
</dbReference>
<comment type="caution">
    <text evidence="6">The sequence shown here is derived from an EMBL/GenBank/DDBJ whole genome shotgun (WGS) entry which is preliminary data.</text>
</comment>
<dbReference type="Gene3D" id="3.30.450.40">
    <property type="match status" value="1"/>
</dbReference>
<dbReference type="Gene3D" id="1.10.10.10">
    <property type="entry name" value="Winged helix-like DNA-binding domain superfamily/Winged helix DNA-binding domain"/>
    <property type="match status" value="1"/>
</dbReference>
<evidence type="ECO:0000256" key="2">
    <source>
        <dbReference type="ARBA" id="ARBA00023125"/>
    </source>
</evidence>
<feature type="domain" description="HTH iclR-type" evidence="4">
    <location>
        <begin position="12"/>
        <end position="75"/>
    </location>
</feature>
<evidence type="ECO:0000313" key="7">
    <source>
        <dbReference type="EMBL" id="MDY5146811.1"/>
    </source>
</evidence>
<dbReference type="PROSITE" id="PS51078">
    <property type="entry name" value="ICLR_ED"/>
    <property type="match status" value="1"/>
</dbReference>
<dbReference type="Pfam" id="PF01614">
    <property type="entry name" value="IclR_C"/>
    <property type="match status" value="1"/>
</dbReference>
<dbReference type="InterPro" id="IPR029016">
    <property type="entry name" value="GAF-like_dom_sf"/>
</dbReference>
<dbReference type="PANTHER" id="PTHR30136:SF35">
    <property type="entry name" value="HTH-TYPE TRANSCRIPTIONAL REGULATOR RV1719"/>
    <property type="match status" value="1"/>
</dbReference>
<dbReference type="SUPFAM" id="SSF55781">
    <property type="entry name" value="GAF domain-like"/>
    <property type="match status" value="1"/>
</dbReference>
<dbReference type="AlphaFoldDB" id="A0AAW9HK38"/>
<dbReference type="InterPro" id="IPR005471">
    <property type="entry name" value="Tscrpt_reg_IclR_N"/>
</dbReference>
<dbReference type="EMBL" id="JAWNFY010000020">
    <property type="protein sequence ID" value="MDY5146811.1"/>
    <property type="molecule type" value="Genomic_DNA"/>
</dbReference>
<dbReference type="SUPFAM" id="SSF46785">
    <property type="entry name" value="Winged helix' DNA-binding domain"/>
    <property type="match status" value="1"/>
</dbReference>
<dbReference type="InterPro" id="IPR036388">
    <property type="entry name" value="WH-like_DNA-bd_sf"/>
</dbReference>
<dbReference type="EMBL" id="JAWNFV010000002">
    <property type="protein sequence ID" value="MDY5139989.1"/>
    <property type="molecule type" value="Genomic_DNA"/>
</dbReference>
<dbReference type="GO" id="GO:0003677">
    <property type="term" value="F:DNA binding"/>
    <property type="evidence" value="ECO:0007669"/>
    <property type="project" value="UniProtKB-KW"/>
</dbReference>
<keyword evidence="1" id="KW-0805">Transcription regulation</keyword>
<sequence length="266" mass="28794">MSGTSPEERAPLSSIDRALLVVEFLARRGPEGAPLSDIAAAVDSNKATVHHTLRSLRYRDWVDQDADTGYYFLGDGVDPIIRYTTRTQFVVDQLHPALVAICHRYNELVHLGKLSGQVVTYLDKVEPDRPIRVVSFIGRNAPAVTTALGRALLGANNVTGAEIDWYLSVPTDNPPTRATIEECIEHVHRHGWGMEVEENEAGIACVAVPVDLKNGERVAVSVTAPAERLGAATREAVAYGIAEEINAISGTTGVSVPEVLLPRSVR</sequence>
<dbReference type="PANTHER" id="PTHR30136">
    <property type="entry name" value="HELIX-TURN-HELIX TRANSCRIPTIONAL REGULATOR, ICLR FAMILY"/>
    <property type="match status" value="1"/>
</dbReference>
<dbReference type="Pfam" id="PF09339">
    <property type="entry name" value="HTH_IclR"/>
    <property type="match status" value="1"/>
</dbReference>
<keyword evidence="3" id="KW-0804">Transcription</keyword>
<dbReference type="RefSeq" id="WP_087070780.1">
    <property type="nucleotide sequence ID" value="NZ_CAUPFC010000008.1"/>
</dbReference>
<dbReference type="InterPro" id="IPR014757">
    <property type="entry name" value="Tscrpt_reg_IclR_C"/>
</dbReference>
<keyword evidence="8" id="KW-1185">Reference proteome</keyword>
<dbReference type="Proteomes" id="UP001284901">
    <property type="component" value="Unassembled WGS sequence"/>
</dbReference>
<dbReference type="InterPro" id="IPR036390">
    <property type="entry name" value="WH_DNA-bd_sf"/>
</dbReference>
<organism evidence="6 9">
    <name type="scientific">Actinotignum timonense</name>
    <dbReference type="NCBI Taxonomy" id="1870995"/>
    <lineage>
        <taxon>Bacteria</taxon>
        <taxon>Bacillati</taxon>
        <taxon>Actinomycetota</taxon>
        <taxon>Actinomycetes</taxon>
        <taxon>Actinomycetales</taxon>
        <taxon>Actinomycetaceae</taxon>
        <taxon>Actinotignum</taxon>
    </lineage>
</organism>
<evidence type="ECO:0000313" key="9">
    <source>
        <dbReference type="Proteomes" id="UP001288320"/>
    </source>
</evidence>
<evidence type="ECO:0000259" key="4">
    <source>
        <dbReference type="PROSITE" id="PS51077"/>
    </source>
</evidence>